<dbReference type="SUPFAM" id="SSF143422">
    <property type="entry name" value="Transposase IS200-like"/>
    <property type="match status" value="1"/>
</dbReference>
<dbReference type="GO" id="GO:0006313">
    <property type="term" value="P:DNA transposition"/>
    <property type="evidence" value="ECO:0007669"/>
    <property type="project" value="InterPro"/>
</dbReference>
<dbReference type="PANTHER" id="PTHR36966">
    <property type="entry name" value="REP-ASSOCIATED TYROSINE TRANSPOSASE"/>
    <property type="match status" value="1"/>
</dbReference>
<comment type="caution">
    <text evidence="2">The sequence shown here is derived from an EMBL/GenBank/DDBJ whole genome shotgun (WGS) entry which is preliminary data.</text>
</comment>
<dbReference type="InterPro" id="IPR052715">
    <property type="entry name" value="RAYT_transposase"/>
</dbReference>
<feature type="domain" description="Transposase IS200-like" evidence="1">
    <location>
        <begin position="18"/>
        <end position="132"/>
    </location>
</feature>
<sequence length="153" mass="17607">MQQHKPGARSLRRGRYSEPGRVYLVTTVVQAREALFSDWRLGRLVVDEMRTAHTNDQLRSLAFVLMPDHLHWLFELGAQPLDTVLASVKSRSAKAVNASRRKTGQVWQRGFHDRAVRREEDIRAIARYIVANPLRAGLVQHVGDYPLWDAVWL</sequence>
<dbReference type="GO" id="GO:0004803">
    <property type="term" value="F:transposase activity"/>
    <property type="evidence" value="ECO:0007669"/>
    <property type="project" value="InterPro"/>
</dbReference>
<evidence type="ECO:0000313" key="2">
    <source>
        <dbReference type="EMBL" id="PNG03889.1"/>
    </source>
</evidence>
<evidence type="ECO:0000259" key="1">
    <source>
        <dbReference type="SMART" id="SM01321"/>
    </source>
</evidence>
<dbReference type="RefSeq" id="WP_021210199.1">
    <property type="nucleotide sequence ID" value="NZ_JAETZY010000004.1"/>
</dbReference>
<organism evidence="2 3">
    <name type="scientific">Stutzerimonas stutzeri</name>
    <name type="common">Pseudomonas stutzeri</name>
    <dbReference type="NCBI Taxonomy" id="316"/>
    <lineage>
        <taxon>Bacteria</taxon>
        <taxon>Pseudomonadati</taxon>
        <taxon>Pseudomonadota</taxon>
        <taxon>Gammaproteobacteria</taxon>
        <taxon>Pseudomonadales</taxon>
        <taxon>Pseudomonadaceae</taxon>
        <taxon>Stutzerimonas</taxon>
    </lineage>
</organism>
<dbReference type="GO" id="GO:0043565">
    <property type="term" value="F:sequence-specific DNA binding"/>
    <property type="evidence" value="ECO:0007669"/>
    <property type="project" value="TreeGrafter"/>
</dbReference>
<dbReference type="AlphaFoldDB" id="A0A2N8SN49"/>
<proteinExistence type="predicted"/>
<evidence type="ECO:0000313" key="3">
    <source>
        <dbReference type="Proteomes" id="UP000235897"/>
    </source>
</evidence>
<name>A0A2N8SN49_STUST</name>
<reference evidence="2 3" key="1">
    <citation type="submission" date="2018-01" db="EMBL/GenBank/DDBJ databases">
        <title>Denitrification phenotypes of diverse strains of Pseudomonas stutzeri.</title>
        <authorList>
            <person name="Milligan D.A."/>
            <person name="Bergaust L."/>
            <person name="Bakken L.R."/>
            <person name="Frostegard A."/>
        </authorList>
    </citation>
    <scope>NUCLEOTIDE SEQUENCE [LARGE SCALE GENOMIC DNA]</scope>
    <source>
        <strain evidence="2 3">28a3</strain>
    </source>
</reference>
<dbReference type="EMBL" id="POUW01000007">
    <property type="protein sequence ID" value="PNG03889.1"/>
    <property type="molecule type" value="Genomic_DNA"/>
</dbReference>
<dbReference type="PANTHER" id="PTHR36966:SF1">
    <property type="entry name" value="REP-ASSOCIATED TYROSINE TRANSPOSASE"/>
    <property type="match status" value="1"/>
</dbReference>
<protein>
    <submittedName>
        <fullName evidence="2">Transposase</fullName>
    </submittedName>
</protein>
<gene>
    <name evidence="2" type="ORF">CXL00_16975</name>
</gene>
<dbReference type="Gene3D" id="3.30.70.1290">
    <property type="entry name" value="Transposase IS200-like"/>
    <property type="match status" value="1"/>
</dbReference>
<dbReference type="NCBIfam" id="NF047646">
    <property type="entry name" value="REP_Tyr_transpos"/>
    <property type="match status" value="1"/>
</dbReference>
<dbReference type="InterPro" id="IPR036515">
    <property type="entry name" value="Transposase_17_sf"/>
</dbReference>
<dbReference type="InterPro" id="IPR002686">
    <property type="entry name" value="Transposase_17"/>
</dbReference>
<accession>A0A2N8SN49</accession>
<dbReference type="OrthoDB" id="9791101at2"/>
<dbReference type="Proteomes" id="UP000235897">
    <property type="component" value="Unassembled WGS sequence"/>
</dbReference>
<dbReference type="Pfam" id="PF01797">
    <property type="entry name" value="Y1_Tnp"/>
    <property type="match status" value="1"/>
</dbReference>
<dbReference type="SMART" id="SM01321">
    <property type="entry name" value="Y1_Tnp"/>
    <property type="match status" value="1"/>
</dbReference>